<name>A0A0G4I5A2_9ALVE</name>
<dbReference type="AlphaFoldDB" id="A0A0G4I5A2"/>
<organism evidence="1">
    <name type="scientific">Chromera velia CCMP2878</name>
    <dbReference type="NCBI Taxonomy" id="1169474"/>
    <lineage>
        <taxon>Eukaryota</taxon>
        <taxon>Sar</taxon>
        <taxon>Alveolata</taxon>
        <taxon>Colpodellida</taxon>
        <taxon>Chromeraceae</taxon>
        <taxon>Chromera</taxon>
    </lineage>
</organism>
<sequence>DYEREVRRQEDRARAKMFKALQELPEDMFEEAIASPSNPMPEALAFHSLYRQQIFEDALKETQGVLSSPGPESRLGRLSGEELRRLQVFQNLLFVRFPHLEMKKEKPDAFWIPESQAISRQKAAAMRRKLMLKQQR</sequence>
<protein>
    <submittedName>
        <fullName evidence="1">Uncharacterized protein</fullName>
    </submittedName>
</protein>
<reference evidence="1" key="1">
    <citation type="submission" date="2014-11" db="EMBL/GenBank/DDBJ databases">
        <authorList>
            <person name="Otto D Thomas"/>
            <person name="Naeem Raeece"/>
        </authorList>
    </citation>
    <scope>NUCLEOTIDE SEQUENCE</scope>
</reference>
<accession>A0A0G4I5A2</accession>
<gene>
    <name evidence="1" type="ORF">Cvel_11130</name>
</gene>
<proteinExistence type="predicted"/>
<dbReference type="EMBL" id="CDMZ01005172">
    <property type="protein sequence ID" value="CEM52181.1"/>
    <property type="molecule type" value="Genomic_DNA"/>
</dbReference>
<evidence type="ECO:0000313" key="1">
    <source>
        <dbReference type="EMBL" id="CEM52181.1"/>
    </source>
</evidence>
<feature type="non-terminal residue" evidence="1">
    <location>
        <position position="1"/>
    </location>
</feature>
<dbReference type="VEuPathDB" id="CryptoDB:Cvel_11130"/>